<accession>A0A835RSW9</accession>
<evidence type="ECO:0000313" key="1">
    <source>
        <dbReference type="EMBL" id="KAG0491457.1"/>
    </source>
</evidence>
<dbReference type="GO" id="GO:0010274">
    <property type="term" value="P:hydrotropism"/>
    <property type="evidence" value="ECO:0007669"/>
    <property type="project" value="InterPro"/>
</dbReference>
<dbReference type="Proteomes" id="UP000639772">
    <property type="component" value="Unassembled WGS sequence"/>
</dbReference>
<evidence type="ECO:0000313" key="3">
    <source>
        <dbReference type="Proteomes" id="UP000636800"/>
    </source>
</evidence>
<dbReference type="EMBL" id="JADCNL010000002">
    <property type="protein sequence ID" value="KAG0491457.1"/>
    <property type="molecule type" value="Genomic_DNA"/>
</dbReference>
<gene>
    <name evidence="2" type="ORF">HPP92_004478</name>
    <name evidence="1" type="ORF">HPP92_004855</name>
</gene>
<organism evidence="1 3">
    <name type="scientific">Vanilla planifolia</name>
    <name type="common">Vanilla</name>
    <dbReference type="NCBI Taxonomy" id="51239"/>
    <lineage>
        <taxon>Eukaryota</taxon>
        <taxon>Viridiplantae</taxon>
        <taxon>Streptophyta</taxon>
        <taxon>Embryophyta</taxon>
        <taxon>Tracheophyta</taxon>
        <taxon>Spermatophyta</taxon>
        <taxon>Magnoliopsida</taxon>
        <taxon>Liliopsida</taxon>
        <taxon>Asparagales</taxon>
        <taxon>Orchidaceae</taxon>
        <taxon>Vanilloideae</taxon>
        <taxon>Vanilleae</taxon>
        <taxon>Vanilla</taxon>
    </lineage>
</organism>
<reference evidence="3 4" key="1">
    <citation type="journal article" date="2020" name="Nat. Food">
        <title>A phased Vanilla planifolia genome enables genetic improvement of flavour and production.</title>
        <authorList>
            <person name="Hasing T."/>
            <person name="Tang H."/>
            <person name="Brym M."/>
            <person name="Khazi F."/>
            <person name="Huang T."/>
            <person name="Chambers A.H."/>
        </authorList>
    </citation>
    <scope>NUCLEOTIDE SEQUENCE [LARGE SCALE GENOMIC DNA]</scope>
    <source>
        <tissue evidence="1">Leaf</tissue>
    </source>
</reference>
<dbReference type="Pfam" id="PF04759">
    <property type="entry name" value="DUF617"/>
    <property type="match status" value="1"/>
</dbReference>
<evidence type="ECO:0000313" key="2">
    <source>
        <dbReference type="EMBL" id="KAG0493484.1"/>
    </source>
</evidence>
<dbReference type="AlphaFoldDB" id="A0A835RSW9"/>
<proteinExistence type="predicted"/>
<comment type="caution">
    <text evidence="1">The sequence shown here is derived from an EMBL/GenBank/DDBJ whole genome shotgun (WGS) entry which is preliminary data.</text>
</comment>
<evidence type="ECO:0000313" key="4">
    <source>
        <dbReference type="Proteomes" id="UP000639772"/>
    </source>
</evidence>
<dbReference type="EMBL" id="JADCNM010000002">
    <property type="protein sequence ID" value="KAG0493484.1"/>
    <property type="molecule type" value="Genomic_DNA"/>
</dbReference>
<dbReference type="InterPro" id="IPR006460">
    <property type="entry name" value="MIZ1-like_pln"/>
</dbReference>
<dbReference type="PANTHER" id="PTHR31696">
    <property type="entry name" value="PROTEIN MIZU-KUSSEI 1"/>
    <property type="match status" value="1"/>
</dbReference>
<dbReference type="OrthoDB" id="1859415at2759"/>
<dbReference type="NCBIfam" id="TIGR01570">
    <property type="entry name" value="A_thal_3588"/>
    <property type="match status" value="1"/>
</dbReference>
<protein>
    <recommendedName>
        <fullName evidence="5">Protein MIZU-KUSSEI 1</fullName>
    </recommendedName>
</protein>
<dbReference type="Proteomes" id="UP000636800">
    <property type="component" value="Chromosome 2"/>
</dbReference>
<name>A0A835RSW9_VANPL</name>
<keyword evidence="3" id="KW-1185">Reference proteome</keyword>
<evidence type="ECO:0008006" key="5">
    <source>
        <dbReference type="Google" id="ProtNLM"/>
    </source>
</evidence>
<sequence>MNNQSSNRSSSKRKALFMAAVAVSRFRSAVVAAIARRPTRVVGTLYGRRRGHVQLAFQVEAHAEPLTLLELPTPTDGLVREMAACGLMRIALECDRRVSSRGGPGLAEEPAWRVYCNGRHLGWAVRRECGPEDWKVLRAVEPVSVGAGVLPAAVAGEGEVMYMRGRFERVVGSKDAEAFYMMNPDGNGGPELSVYLLRV</sequence>
<dbReference type="PANTHER" id="PTHR31696:SF14">
    <property type="entry name" value="PROTEIN MIZU-KUSSEI 1"/>
    <property type="match status" value="1"/>
</dbReference>